<protein>
    <recommendedName>
        <fullName evidence="4">Type I restriction enzyme R protein N-terminal domain-containing protein</fullName>
    </recommendedName>
</protein>
<dbReference type="Proteomes" id="UP000326170">
    <property type="component" value="Chromosome"/>
</dbReference>
<name>A0A5P9P493_9EURY</name>
<evidence type="ECO:0008006" key="4">
    <source>
        <dbReference type="Google" id="ProtNLM"/>
    </source>
</evidence>
<dbReference type="EMBL" id="CP045488">
    <property type="protein sequence ID" value="QFU82975.1"/>
    <property type="molecule type" value="Genomic_DNA"/>
</dbReference>
<gene>
    <name evidence="2" type="ORF">GCU68_10740</name>
</gene>
<dbReference type="AlphaFoldDB" id="A0A5P9P493"/>
<proteinExistence type="predicted"/>
<organism evidence="2 3">
    <name type="scientific">Natronorubrum aibiense</name>
    <dbReference type="NCBI Taxonomy" id="348826"/>
    <lineage>
        <taxon>Archaea</taxon>
        <taxon>Methanobacteriati</taxon>
        <taxon>Methanobacteriota</taxon>
        <taxon>Stenosarchaea group</taxon>
        <taxon>Halobacteria</taxon>
        <taxon>Halobacteriales</taxon>
        <taxon>Natrialbaceae</taxon>
        <taxon>Natronorubrum</taxon>
    </lineage>
</organism>
<dbReference type="OrthoDB" id="330911at2157"/>
<feature type="region of interest" description="Disordered" evidence="1">
    <location>
        <begin position="232"/>
        <end position="306"/>
    </location>
</feature>
<keyword evidence="3" id="KW-1185">Reference proteome</keyword>
<dbReference type="RefSeq" id="WP_152941476.1">
    <property type="nucleotide sequence ID" value="NZ_CP045488.1"/>
</dbReference>
<evidence type="ECO:0000256" key="1">
    <source>
        <dbReference type="SAM" id="MobiDB-lite"/>
    </source>
</evidence>
<evidence type="ECO:0000313" key="3">
    <source>
        <dbReference type="Proteomes" id="UP000326170"/>
    </source>
</evidence>
<dbReference type="GeneID" id="42301526"/>
<dbReference type="KEGG" id="nas:GCU68_10740"/>
<sequence length="420" mass="45095">MSTPDLRAFISRSRALVDSTPPTTGRETRAWLVDPFLETLGWDIHSDTCMTEMTVDGTALEYVCSVDGIPALFVATEPFDASLEKARAVSLLETMAWTGVDRAIYTNGRTFLFLAGTTDVEQLACRRSSLPDHEAALAHYSHERLSRHLEHHARTDIARQLAVERTALADSIVAELVATTEGGDAYRSEFESAADRFLEQLVASFAETGSGRSGGALEAPTESNVSIQFSETEISDGDSPAVDRQPEPMGDSNTSHEDIDENSATESTKTLQPSETDASDRTDSATPTTSGDDHANEPDDSDATDDGEYVVRFFNDRTSIGAIGHSSSAQALVGVAEYLFDRGLSGVSVPWQPDEAADGRAVLNDAPTHADGTPMTAPQQLSNGLYLETAGDVDTRAARVEALVARAGLRAMLTGDWEQS</sequence>
<reference evidence="2 3" key="1">
    <citation type="journal article" date="2007" name="Int. J. Syst. Evol. Microbiol.">
        <title>Natronorubrum sulfidifaciens sp. nov., an extremely haloalkaliphilic archaeon isolated from Aiding salt lake in Xin-Jiang, China.</title>
        <authorList>
            <person name="Cui H.L."/>
            <person name="Tohty D."/>
            <person name="Liu H.C."/>
            <person name="Liu S.J."/>
            <person name="Oren A."/>
            <person name="Zhou P.J."/>
        </authorList>
    </citation>
    <scope>NUCLEOTIDE SEQUENCE [LARGE SCALE GENOMIC DNA]</scope>
    <source>
        <strain evidence="2 3">7-3</strain>
    </source>
</reference>
<evidence type="ECO:0000313" key="2">
    <source>
        <dbReference type="EMBL" id="QFU82975.1"/>
    </source>
</evidence>
<feature type="compositionally biased region" description="Polar residues" evidence="1">
    <location>
        <begin position="264"/>
        <end position="276"/>
    </location>
</feature>
<accession>A0A5P9P493</accession>